<keyword evidence="4" id="KW-0472">Membrane</keyword>
<reference evidence="6 7" key="1">
    <citation type="journal article" date="2009" name="Stand. Genomic Sci.">
        <title>Complete genome sequence of Slackia heliotrinireducens type strain (RHS 1).</title>
        <authorList>
            <person name="Pukall R."/>
            <person name="Lapidus A."/>
            <person name="Nolan M."/>
            <person name="Copeland A."/>
            <person name="Glavina Del Rio T."/>
            <person name="Lucas S."/>
            <person name="Chen F."/>
            <person name="Tice H."/>
            <person name="Cheng J.F."/>
            <person name="Chertkov O."/>
            <person name="Bruce D."/>
            <person name="Goodwin L."/>
            <person name="Kuske C."/>
            <person name="Brettin T."/>
            <person name="Detter J.C."/>
            <person name="Han C."/>
            <person name="Pitluck S."/>
            <person name="Pati A."/>
            <person name="Mavrommatis K."/>
            <person name="Ivanova N."/>
            <person name="Ovchinnikova G."/>
            <person name="Chen A."/>
            <person name="Palaniappan K."/>
            <person name="Schneider S."/>
            <person name="Rohde M."/>
            <person name="Chain P."/>
            <person name="D'haeseleer P."/>
            <person name="Goker M."/>
            <person name="Bristow J."/>
            <person name="Eisen J.A."/>
            <person name="Markowitz V."/>
            <person name="Kyrpides N.C."/>
            <person name="Klenk H.P."/>
            <person name="Hugenholtz P."/>
        </authorList>
    </citation>
    <scope>NUCLEOTIDE SEQUENCE [LARGE SCALE GENOMIC DNA]</scope>
    <source>
        <strain evidence="7">ATCC 29202 / DSM 20476 / NCTC 11029 / RHS 1</strain>
    </source>
</reference>
<keyword evidence="3" id="KW-1133">Transmembrane helix</keyword>
<organism evidence="6 7">
    <name type="scientific">Slackia heliotrinireducens (strain ATCC 29202 / DSM 20476 / NCTC 11029 / RHS 1)</name>
    <name type="common">Peptococcus heliotrinreducens</name>
    <dbReference type="NCBI Taxonomy" id="471855"/>
    <lineage>
        <taxon>Bacteria</taxon>
        <taxon>Bacillati</taxon>
        <taxon>Actinomycetota</taxon>
        <taxon>Coriobacteriia</taxon>
        <taxon>Eggerthellales</taxon>
        <taxon>Eggerthellaceae</taxon>
        <taxon>Slackia</taxon>
    </lineage>
</organism>
<accession>C7N874</accession>
<dbReference type="GO" id="GO:0012505">
    <property type="term" value="C:endomembrane system"/>
    <property type="evidence" value="ECO:0007669"/>
    <property type="project" value="UniProtKB-SubCell"/>
</dbReference>
<dbReference type="Pfam" id="PF06803">
    <property type="entry name" value="DUF1232"/>
    <property type="match status" value="1"/>
</dbReference>
<dbReference type="EMBL" id="CP001684">
    <property type="protein sequence ID" value="ACV23109.1"/>
    <property type="molecule type" value="Genomic_DNA"/>
</dbReference>
<proteinExistence type="predicted"/>
<dbReference type="HOGENOM" id="CLU_110199_1_0_11"/>
<evidence type="ECO:0000313" key="7">
    <source>
        <dbReference type="Proteomes" id="UP000002026"/>
    </source>
</evidence>
<gene>
    <name evidence="6" type="ordered locus">Shel_20980</name>
</gene>
<dbReference type="InterPro" id="IPR010652">
    <property type="entry name" value="DUF1232"/>
</dbReference>
<keyword evidence="2" id="KW-0812">Transmembrane</keyword>
<name>C7N874_SLAHD</name>
<protein>
    <submittedName>
        <fullName evidence="6">Uncharacterized conserved protein</fullName>
    </submittedName>
</protein>
<sequence length="157" mass="17213">MAQQFSMEWARDILNKGMAKAQSIVEDPAQVEELLAKLQEKMNGLPDTVSAAFTNVPVMAAMVKSYITREYTDVSPKVIVSLVGAFLYLVKQKDIIPDDIPVVGFADDLVIATFVMAINEPELRAFSEWRDARAAAAAEDVQSVEPVEIIDVPIAEA</sequence>
<evidence type="ECO:0000256" key="3">
    <source>
        <dbReference type="ARBA" id="ARBA00022989"/>
    </source>
</evidence>
<evidence type="ECO:0000313" key="6">
    <source>
        <dbReference type="EMBL" id="ACV23109.1"/>
    </source>
</evidence>
<dbReference type="KEGG" id="shi:Shel_20980"/>
<dbReference type="STRING" id="471855.Shel_20980"/>
<feature type="domain" description="DUF1232" evidence="5">
    <location>
        <begin position="79"/>
        <end position="114"/>
    </location>
</feature>
<dbReference type="RefSeq" id="WP_012799209.1">
    <property type="nucleotide sequence ID" value="NC_013165.1"/>
</dbReference>
<comment type="subcellular location">
    <subcellularLocation>
        <location evidence="1">Endomembrane system</location>
        <topology evidence="1">Multi-pass membrane protein</topology>
    </subcellularLocation>
</comment>
<dbReference type="eggNOG" id="COG3339">
    <property type="taxonomic scope" value="Bacteria"/>
</dbReference>
<evidence type="ECO:0000259" key="5">
    <source>
        <dbReference type="Pfam" id="PF06803"/>
    </source>
</evidence>
<dbReference type="Proteomes" id="UP000002026">
    <property type="component" value="Chromosome"/>
</dbReference>
<evidence type="ECO:0000256" key="1">
    <source>
        <dbReference type="ARBA" id="ARBA00004127"/>
    </source>
</evidence>
<dbReference type="AlphaFoldDB" id="C7N874"/>
<keyword evidence="7" id="KW-1185">Reference proteome</keyword>
<evidence type="ECO:0000256" key="4">
    <source>
        <dbReference type="ARBA" id="ARBA00023136"/>
    </source>
</evidence>
<evidence type="ECO:0000256" key="2">
    <source>
        <dbReference type="ARBA" id="ARBA00022692"/>
    </source>
</evidence>